<name>A0AA40F6L9_9PEZI</name>
<organism evidence="3 4">
    <name type="scientific">Schizothecium vesticola</name>
    <dbReference type="NCBI Taxonomy" id="314040"/>
    <lineage>
        <taxon>Eukaryota</taxon>
        <taxon>Fungi</taxon>
        <taxon>Dikarya</taxon>
        <taxon>Ascomycota</taxon>
        <taxon>Pezizomycotina</taxon>
        <taxon>Sordariomycetes</taxon>
        <taxon>Sordariomycetidae</taxon>
        <taxon>Sordariales</taxon>
        <taxon>Schizotheciaceae</taxon>
        <taxon>Schizothecium</taxon>
    </lineage>
</organism>
<dbReference type="AlphaFoldDB" id="A0AA40F6L9"/>
<feature type="chain" id="PRO_5041235894" description="Secreted protein" evidence="2">
    <location>
        <begin position="24"/>
        <end position="118"/>
    </location>
</feature>
<dbReference type="EMBL" id="JAUKUD010000002">
    <property type="protein sequence ID" value="KAK0752140.1"/>
    <property type="molecule type" value="Genomic_DNA"/>
</dbReference>
<keyword evidence="2" id="KW-0732">Signal</keyword>
<protein>
    <recommendedName>
        <fullName evidence="5">Secreted protein</fullName>
    </recommendedName>
</protein>
<feature type="signal peptide" evidence="2">
    <location>
        <begin position="1"/>
        <end position="23"/>
    </location>
</feature>
<evidence type="ECO:0000256" key="1">
    <source>
        <dbReference type="SAM" id="MobiDB-lite"/>
    </source>
</evidence>
<keyword evidence="4" id="KW-1185">Reference proteome</keyword>
<feature type="compositionally biased region" description="Basic and acidic residues" evidence="1">
    <location>
        <begin position="89"/>
        <end position="102"/>
    </location>
</feature>
<reference evidence="3" key="1">
    <citation type="submission" date="2023-06" db="EMBL/GenBank/DDBJ databases">
        <title>Genome-scale phylogeny and comparative genomics of the fungal order Sordariales.</title>
        <authorList>
            <consortium name="Lawrence Berkeley National Laboratory"/>
            <person name="Hensen N."/>
            <person name="Bonometti L."/>
            <person name="Westerberg I."/>
            <person name="Brannstrom I.O."/>
            <person name="Guillou S."/>
            <person name="Cros-Aarteil S."/>
            <person name="Calhoun S."/>
            <person name="Haridas S."/>
            <person name="Kuo A."/>
            <person name="Mondo S."/>
            <person name="Pangilinan J."/>
            <person name="Riley R."/>
            <person name="LaButti K."/>
            <person name="Andreopoulos B."/>
            <person name="Lipzen A."/>
            <person name="Chen C."/>
            <person name="Yanf M."/>
            <person name="Daum C."/>
            <person name="Ng V."/>
            <person name="Clum A."/>
            <person name="Steindorff A."/>
            <person name="Ohm R."/>
            <person name="Martin F."/>
            <person name="Silar P."/>
            <person name="Natvig D."/>
            <person name="Lalanne C."/>
            <person name="Gautier V."/>
            <person name="Ament-velasquez S.L."/>
            <person name="Kruys A."/>
            <person name="Hutchinson M.I."/>
            <person name="Powell A.J."/>
            <person name="Barry K."/>
            <person name="Miller A.N."/>
            <person name="Grigoriev I.V."/>
            <person name="Debuchy R."/>
            <person name="Gladieux P."/>
            <person name="Thoren M.H."/>
            <person name="Johannesson H."/>
        </authorList>
    </citation>
    <scope>NUCLEOTIDE SEQUENCE</scope>
    <source>
        <strain evidence="3">SMH3187-1</strain>
    </source>
</reference>
<evidence type="ECO:0000313" key="3">
    <source>
        <dbReference type="EMBL" id="KAK0752140.1"/>
    </source>
</evidence>
<accession>A0AA40F6L9</accession>
<gene>
    <name evidence="3" type="ORF">B0T18DRAFT_404207</name>
</gene>
<evidence type="ECO:0000313" key="4">
    <source>
        <dbReference type="Proteomes" id="UP001172155"/>
    </source>
</evidence>
<feature type="region of interest" description="Disordered" evidence="1">
    <location>
        <begin position="87"/>
        <end position="118"/>
    </location>
</feature>
<evidence type="ECO:0008006" key="5">
    <source>
        <dbReference type="Google" id="ProtNLM"/>
    </source>
</evidence>
<sequence>MTAQFRFAYYVFLSLLTASQARARFCFLPLLRGMEGRGPRRDHPSGGDNRRLLRHTVHHVPRDWSRPVLGQWHCLPPPSVTRCSVTSKHARDSSEMANDAHRRGGLHGMDVRMTTPQV</sequence>
<proteinExistence type="predicted"/>
<evidence type="ECO:0000256" key="2">
    <source>
        <dbReference type="SAM" id="SignalP"/>
    </source>
</evidence>
<comment type="caution">
    <text evidence="3">The sequence shown here is derived from an EMBL/GenBank/DDBJ whole genome shotgun (WGS) entry which is preliminary data.</text>
</comment>
<dbReference type="Proteomes" id="UP001172155">
    <property type="component" value="Unassembled WGS sequence"/>
</dbReference>